<dbReference type="EMBL" id="LGRX02028556">
    <property type="protein sequence ID" value="KAK3247923.1"/>
    <property type="molecule type" value="Genomic_DNA"/>
</dbReference>
<keyword evidence="2 3" id="KW-0808">Transferase</keyword>
<dbReference type="PANTHER" id="PTHR11783">
    <property type="entry name" value="SULFOTRANSFERASE SULT"/>
    <property type="match status" value="1"/>
</dbReference>
<gene>
    <name evidence="6" type="ORF">CYMTET_42599</name>
</gene>
<dbReference type="GO" id="GO:0008146">
    <property type="term" value="F:sulfotransferase activity"/>
    <property type="evidence" value="ECO:0007669"/>
    <property type="project" value="InterPro"/>
</dbReference>
<keyword evidence="4" id="KW-1133">Transmembrane helix</keyword>
<comment type="similarity">
    <text evidence="1 3">Belongs to the sulfotransferase 1 family.</text>
</comment>
<dbReference type="Pfam" id="PF00685">
    <property type="entry name" value="Sulfotransfer_1"/>
    <property type="match status" value="1"/>
</dbReference>
<sequence length="336" mass="38367">MSSWPAKTRIYESHHFDSGVWDTLEPREDDILICTAYKSGTTWMQQIIAQLLFNGEEPPALVPDMSMWIDLRVPPRAVKRELVEGLRTRRFLKTHLPPDALTYRPSTKYIYVARDGRDAFMSLYNHYKTANENWYGALNDTPGRVGPEVPKFDPQMTPAEYFDKWVAKGWETQPWEQDGWPFWSLFYNFDQWWKVRDMPNVLFVHFNDLKQDLAGEMRKVAKFIGTPIDEGKFPTQVEKCTFAYMKANGDACAPLGGALWEGGGKTFINKGSNGRWKDELSSEQLATYDKVAKERMAPAAAKWLYTGGPLPKKRCSKLIVGGIAAASLAMVFLSLK</sequence>
<evidence type="ECO:0000256" key="1">
    <source>
        <dbReference type="ARBA" id="ARBA00005771"/>
    </source>
</evidence>
<keyword evidence="4" id="KW-0472">Membrane</keyword>
<evidence type="ECO:0000256" key="2">
    <source>
        <dbReference type="ARBA" id="ARBA00022679"/>
    </source>
</evidence>
<dbReference type="EC" id="2.8.2.-" evidence="3"/>
<dbReference type="InterPro" id="IPR000863">
    <property type="entry name" value="Sulfotransferase_dom"/>
</dbReference>
<keyword evidence="7" id="KW-1185">Reference proteome</keyword>
<evidence type="ECO:0000313" key="7">
    <source>
        <dbReference type="Proteomes" id="UP001190700"/>
    </source>
</evidence>
<protein>
    <recommendedName>
        <fullName evidence="3">Sulfotransferase</fullName>
        <ecNumber evidence="3">2.8.2.-</ecNumber>
    </recommendedName>
</protein>
<name>A0AAE0C559_9CHLO</name>
<proteinExistence type="inferred from homology"/>
<evidence type="ECO:0000256" key="4">
    <source>
        <dbReference type="SAM" id="Phobius"/>
    </source>
</evidence>
<dbReference type="Proteomes" id="UP001190700">
    <property type="component" value="Unassembled WGS sequence"/>
</dbReference>
<evidence type="ECO:0000256" key="3">
    <source>
        <dbReference type="RuleBase" id="RU361155"/>
    </source>
</evidence>
<evidence type="ECO:0000313" key="6">
    <source>
        <dbReference type="EMBL" id="KAK3247923.1"/>
    </source>
</evidence>
<comment type="caution">
    <text evidence="6">The sequence shown here is derived from an EMBL/GenBank/DDBJ whole genome shotgun (WGS) entry which is preliminary data.</text>
</comment>
<organism evidence="6 7">
    <name type="scientific">Cymbomonas tetramitiformis</name>
    <dbReference type="NCBI Taxonomy" id="36881"/>
    <lineage>
        <taxon>Eukaryota</taxon>
        <taxon>Viridiplantae</taxon>
        <taxon>Chlorophyta</taxon>
        <taxon>Pyramimonadophyceae</taxon>
        <taxon>Pyramimonadales</taxon>
        <taxon>Pyramimonadaceae</taxon>
        <taxon>Cymbomonas</taxon>
    </lineage>
</organism>
<accession>A0AAE0C559</accession>
<evidence type="ECO:0000259" key="5">
    <source>
        <dbReference type="Pfam" id="PF00685"/>
    </source>
</evidence>
<dbReference type="SUPFAM" id="SSF52540">
    <property type="entry name" value="P-loop containing nucleoside triphosphate hydrolases"/>
    <property type="match status" value="1"/>
</dbReference>
<feature type="domain" description="Sulfotransferase" evidence="5">
    <location>
        <begin position="29"/>
        <end position="297"/>
    </location>
</feature>
<feature type="transmembrane region" description="Helical" evidence="4">
    <location>
        <begin position="318"/>
        <end position="335"/>
    </location>
</feature>
<reference evidence="6 7" key="1">
    <citation type="journal article" date="2015" name="Genome Biol. Evol.">
        <title>Comparative Genomics of a Bacterivorous Green Alga Reveals Evolutionary Causalities and Consequences of Phago-Mixotrophic Mode of Nutrition.</title>
        <authorList>
            <person name="Burns J.A."/>
            <person name="Paasch A."/>
            <person name="Narechania A."/>
            <person name="Kim E."/>
        </authorList>
    </citation>
    <scope>NUCLEOTIDE SEQUENCE [LARGE SCALE GENOMIC DNA]</scope>
    <source>
        <strain evidence="6 7">PLY_AMNH</strain>
    </source>
</reference>
<dbReference type="Gene3D" id="3.40.50.300">
    <property type="entry name" value="P-loop containing nucleotide triphosphate hydrolases"/>
    <property type="match status" value="1"/>
</dbReference>
<dbReference type="AlphaFoldDB" id="A0AAE0C559"/>
<keyword evidence="4" id="KW-0812">Transmembrane</keyword>
<dbReference type="InterPro" id="IPR027417">
    <property type="entry name" value="P-loop_NTPase"/>
</dbReference>